<keyword evidence="3" id="KW-1185">Reference proteome</keyword>
<evidence type="ECO:0000313" key="2">
    <source>
        <dbReference type="EMBL" id="GBN36746.1"/>
    </source>
</evidence>
<evidence type="ECO:0000256" key="1">
    <source>
        <dbReference type="SAM" id="SignalP"/>
    </source>
</evidence>
<name>A0A4Y2NG54_ARAVE</name>
<dbReference type="Proteomes" id="UP000499080">
    <property type="component" value="Unassembled WGS sequence"/>
</dbReference>
<accession>A0A4Y2NG54</accession>
<evidence type="ECO:0000313" key="3">
    <source>
        <dbReference type="Proteomes" id="UP000499080"/>
    </source>
</evidence>
<reference evidence="2 3" key="1">
    <citation type="journal article" date="2019" name="Sci. Rep.">
        <title>Orb-weaving spider Araneus ventricosus genome elucidates the spidroin gene catalogue.</title>
        <authorList>
            <person name="Kono N."/>
            <person name="Nakamura H."/>
            <person name="Ohtoshi R."/>
            <person name="Moran D.A.P."/>
            <person name="Shinohara A."/>
            <person name="Yoshida Y."/>
            <person name="Fujiwara M."/>
            <person name="Mori M."/>
            <person name="Tomita M."/>
            <person name="Arakawa K."/>
        </authorList>
    </citation>
    <scope>NUCLEOTIDE SEQUENCE [LARGE SCALE GENOMIC DNA]</scope>
</reference>
<proteinExistence type="predicted"/>
<dbReference type="AlphaFoldDB" id="A0A4Y2NG54"/>
<keyword evidence="1" id="KW-0732">Signal</keyword>
<feature type="chain" id="PRO_5021490877" description="DUF4371 domain-containing protein" evidence="1">
    <location>
        <begin position="23"/>
        <end position="98"/>
    </location>
</feature>
<feature type="signal peptide" evidence="1">
    <location>
        <begin position="1"/>
        <end position="22"/>
    </location>
</feature>
<gene>
    <name evidence="2" type="ORF">AVEN_222294_1</name>
</gene>
<sequence>MTSKLALTCFKLLSTLLQTKIAIWEGKSRIAISVFSNLALQICKLATNLTGQECKLQTSLSKRLSHHASNSLQTVAKTEHEHNFGFEPETARFLNLSS</sequence>
<comment type="caution">
    <text evidence="2">The sequence shown here is derived from an EMBL/GenBank/DDBJ whole genome shotgun (WGS) entry which is preliminary data.</text>
</comment>
<dbReference type="EMBL" id="BGPR01008896">
    <property type="protein sequence ID" value="GBN36746.1"/>
    <property type="molecule type" value="Genomic_DNA"/>
</dbReference>
<evidence type="ECO:0008006" key="4">
    <source>
        <dbReference type="Google" id="ProtNLM"/>
    </source>
</evidence>
<protein>
    <recommendedName>
        <fullName evidence="4">DUF4371 domain-containing protein</fullName>
    </recommendedName>
</protein>
<organism evidence="2 3">
    <name type="scientific">Araneus ventricosus</name>
    <name type="common">Orbweaver spider</name>
    <name type="synonym">Epeira ventricosa</name>
    <dbReference type="NCBI Taxonomy" id="182803"/>
    <lineage>
        <taxon>Eukaryota</taxon>
        <taxon>Metazoa</taxon>
        <taxon>Ecdysozoa</taxon>
        <taxon>Arthropoda</taxon>
        <taxon>Chelicerata</taxon>
        <taxon>Arachnida</taxon>
        <taxon>Araneae</taxon>
        <taxon>Araneomorphae</taxon>
        <taxon>Entelegynae</taxon>
        <taxon>Araneoidea</taxon>
        <taxon>Araneidae</taxon>
        <taxon>Araneus</taxon>
    </lineage>
</organism>